<dbReference type="EMBL" id="AKKV01000031">
    <property type="protein sequence ID" value="EIT84607.1"/>
    <property type="molecule type" value="Genomic_DNA"/>
</dbReference>
<proteinExistence type="predicted"/>
<dbReference type="AlphaFoldDB" id="I8AG39"/>
<dbReference type="OrthoDB" id="2966478at2"/>
<accession>I8AG39</accession>
<dbReference type="eggNOG" id="ENOG5032YMN">
    <property type="taxonomic scope" value="Bacteria"/>
</dbReference>
<dbReference type="InterPro" id="IPR020908">
    <property type="entry name" value="UPF0738"/>
</dbReference>
<evidence type="ECO:0000313" key="2">
    <source>
        <dbReference type="Proteomes" id="UP000004080"/>
    </source>
</evidence>
<dbReference type="STRING" id="1196324.A374_14805"/>
<dbReference type="RefSeq" id="WP_007203037.1">
    <property type="nucleotide sequence ID" value="NZ_AKKV01000031.1"/>
</dbReference>
<sequence>MAIRYTVEQATNKEQLILSLAQTSEHVKAWSDGQRMLVDSDQLSFIYVLETADDLIYIDLPQAVWPQVNEALIQNQQAILTIAGSDEELPLSALHNELLYLLENIKDNSNYGEQMQVACEASFTIMNQ</sequence>
<protein>
    <submittedName>
        <fullName evidence="1">Putative phosphatase</fullName>
    </submittedName>
</protein>
<dbReference type="PATRIC" id="fig|1196324.3.peg.3026"/>
<keyword evidence="2" id="KW-1185">Reference proteome</keyword>
<gene>
    <name evidence="1" type="ORF">A374_14805</name>
</gene>
<organism evidence="1 2">
    <name type="scientific">Fictibacillus macauensis ZFHKF-1</name>
    <dbReference type="NCBI Taxonomy" id="1196324"/>
    <lineage>
        <taxon>Bacteria</taxon>
        <taxon>Bacillati</taxon>
        <taxon>Bacillota</taxon>
        <taxon>Bacilli</taxon>
        <taxon>Bacillales</taxon>
        <taxon>Fictibacillaceae</taxon>
        <taxon>Fictibacillus</taxon>
    </lineage>
</organism>
<name>I8AG39_9BACL</name>
<reference evidence="1 2" key="1">
    <citation type="journal article" date="2012" name="J. Bacteriol.">
        <title>Genome of Bacillus macauensis ZFHKF-1, a Long-Chain-Forming Bacterium.</title>
        <authorList>
            <person name="Cai L."/>
            <person name="Zhang T."/>
        </authorList>
    </citation>
    <scope>NUCLEOTIDE SEQUENCE [LARGE SCALE GENOMIC DNA]</scope>
    <source>
        <strain evidence="1 2">ZFHKF-1</strain>
    </source>
</reference>
<evidence type="ECO:0000313" key="1">
    <source>
        <dbReference type="EMBL" id="EIT84607.1"/>
    </source>
</evidence>
<dbReference type="Proteomes" id="UP000004080">
    <property type="component" value="Unassembled WGS sequence"/>
</dbReference>
<dbReference type="Pfam" id="PF19785">
    <property type="entry name" value="UPF0738"/>
    <property type="match status" value="1"/>
</dbReference>
<comment type="caution">
    <text evidence="1">The sequence shown here is derived from an EMBL/GenBank/DDBJ whole genome shotgun (WGS) entry which is preliminary data.</text>
</comment>